<dbReference type="PATRIC" id="fig|1350482.3.peg.3235"/>
<dbReference type="CDD" id="cd03230">
    <property type="entry name" value="ABC_DR_subfamily_A"/>
    <property type="match status" value="1"/>
</dbReference>
<name>A0A0M0F557_CELCE</name>
<dbReference type="PROSITE" id="PS50893">
    <property type="entry name" value="ABC_TRANSPORTER_2"/>
    <property type="match status" value="1"/>
</dbReference>
<keyword evidence="4 8" id="KW-0067">ATP-binding</keyword>
<dbReference type="RefSeq" id="WP_082379974.1">
    <property type="nucleotide sequence ID" value="NZ_KQ435292.1"/>
</dbReference>
<keyword evidence="3" id="KW-0547">Nucleotide-binding</keyword>
<comment type="caution">
    <text evidence="8">The sequence shown here is derived from an EMBL/GenBank/DDBJ whole genome shotgun (WGS) entry which is preliminary data.</text>
</comment>
<feature type="compositionally biased region" description="Pro residues" evidence="6">
    <location>
        <begin position="29"/>
        <end position="43"/>
    </location>
</feature>
<evidence type="ECO:0000256" key="4">
    <source>
        <dbReference type="ARBA" id="ARBA00022840"/>
    </source>
</evidence>
<dbReference type="GO" id="GO:0005524">
    <property type="term" value="F:ATP binding"/>
    <property type="evidence" value="ECO:0007669"/>
    <property type="project" value="UniProtKB-KW"/>
</dbReference>
<feature type="domain" description="ABC transporter" evidence="7">
    <location>
        <begin position="48"/>
        <end position="278"/>
    </location>
</feature>
<keyword evidence="2" id="KW-0813">Transport</keyword>
<dbReference type="GO" id="GO:0046677">
    <property type="term" value="P:response to antibiotic"/>
    <property type="evidence" value="ECO:0007669"/>
    <property type="project" value="UniProtKB-KW"/>
</dbReference>
<organism evidence="8 9">
    <name type="scientific">Cellulosimicrobium cellulans F16</name>
    <dbReference type="NCBI Taxonomy" id="1350482"/>
    <lineage>
        <taxon>Bacteria</taxon>
        <taxon>Bacillati</taxon>
        <taxon>Actinomycetota</taxon>
        <taxon>Actinomycetes</taxon>
        <taxon>Micrococcales</taxon>
        <taxon>Promicromonosporaceae</taxon>
        <taxon>Cellulosimicrobium</taxon>
    </lineage>
</organism>
<accession>A0A0M0F557</accession>
<comment type="subcellular location">
    <subcellularLocation>
        <location evidence="1">Cell membrane</location>
        <topology evidence="1">Peripheral membrane protein</topology>
    </subcellularLocation>
</comment>
<dbReference type="PANTHER" id="PTHR42711">
    <property type="entry name" value="ABC TRANSPORTER ATP-BINDING PROTEIN"/>
    <property type="match status" value="1"/>
</dbReference>
<dbReference type="EMBL" id="ATNL01000011">
    <property type="protein sequence ID" value="KON72715.1"/>
    <property type="molecule type" value="Genomic_DNA"/>
</dbReference>
<dbReference type="GO" id="GO:0005886">
    <property type="term" value="C:plasma membrane"/>
    <property type="evidence" value="ECO:0007669"/>
    <property type="project" value="UniProtKB-SubCell"/>
</dbReference>
<protein>
    <submittedName>
        <fullName evidence="8">ABC transporter ATP-binding protein</fullName>
    </submittedName>
</protein>
<dbReference type="Pfam" id="PF00005">
    <property type="entry name" value="ABC_tran"/>
    <property type="match status" value="1"/>
</dbReference>
<feature type="compositionally biased region" description="Pro residues" evidence="6">
    <location>
        <begin position="1"/>
        <end position="19"/>
    </location>
</feature>
<evidence type="ECO:0000256" key="6">
    <source>
        <dbReference type="SAM" id="MobiDB-lite"/>
    </source>
</evidence>
<dbReference type="InterPro" id="IPR050763">
    <property type="entry name" value="ABC_transporter_ATP-binding"/>
</dbReference>
<dbReference type="InterPro" id="IPR027417">
    <property type="entry name" value="P-loop_NTPase"/>
</dbReference>
<dbReference type="GO" id="GO:0016887">
    <property type="term" value="F:ATP hydrolysis activity"/>
    <property type="evidence" value="ECO:0007669"/>
    <property type="project" value="InterPro"/>
</dbReference>
<evidence type="ECO:0000256" key="5">
    <source>
        <dbReference type="ARBA" id="ARBA00023251"/>
    </source>
</evidence>
<feature type="region of interest" description="Disordered" evidence="6">
    <location>
        <begin position="1"/>
        <end position="43"/>
    </location>
</feature>
<evidence type="ECO:0000256" key="2">
    <source>
        <dbReference type="ARBA" id="ARBA00022448"/>
    </source>
</evidence>
<dbReference type="InterPro" id="IPR003439">
    <property type="entry name" value="ABC_transporter-like_ATP-bd"/>
</dbReference>
<dbReference type="AlphaFoldDB" id="A0A0M0F557"/>
<evidence type="ECO:0000313" key="8">
    <source>
        <dbReference type="EMBL" id="KON72715.1"/>
    </source>
</evidence>
<dbReference type="SMART" id="SM00382">
    <property type="entry name" value="AAA"/>
    <property type="match status" value="1"/>
</dbReference>
<dbReference type="SUPFAM" id="SSF52540">
    <property type="entry name" value="P-loop containing nucleoside triphosphate hydrolases"/>
    <property type="match status" value="1"/>
</dbReference>
<keyword evidence="9" id="KW-1185">Reference proteome</keyword>
<dbReference type="Gene3D" id="3.40.50.300">
    <property type="entry name" value="P-loop containing nucleotide triphosphate hydrolases"/>
    <property type="match status" value="1"/>
</dbReference>
<evidence type="ECO:0000256" key="3">
    <source>
        <dbReference type="ARBA" id="ARBA00022741"/>
    </source>
</evidence>
<dbReference type="PANTHER" id="PTHR42711:SF19">
    <property type="entry name" value="DOXORUBICIN RESISTANCE ATP-BINDING PROTEIN DRRA"/>
    <property type="match status" value="1"/>
</dbReference>
<gene>
    <name evidence="8" type="ORF">M768_14495</name>
</gene>
<dbReference type="InterPro" id="IPR003593">
    <property type="entry name" value="AAA+_ATPase"/>
</dbReference>
<sequence length="294" mass="30173">MVDPTPVPPVAPAGAPAPAPGLAHGAAPEPLPGTPPGLPMPPDPAAALSLRGLWKRFGEKIAVAGIDLDVPAGSFYGLVGPNGAGKTTTLSMATGLLRPDAGSAHVHGTDLWADPVTGKRQLGVLPDGVRLFDRLTGAQLVTYAGLLRGMDRDTVAERTAELLAALDLAKDANTFVVDYSAGMTKKIALATALIHAPRTLVLDEPFEAVDPVSAANIRDILAGYVASGGTVVVSSHVMDLVQRMCDHVAVVAGGHVLAAGTVDAVRGDQSLEDRFVDLVGGRQSTEGLAWLRSS</sequence>
<proteinExistence type="predicted"/>
<evidence type="ECO:0000313" key="9">
    <source>
        <dbReference type="Proteomes" id="UP000037387"/>
    </source>
</evidence>
<reference evidence="8 9" key="1">
    <citation type="journal article" date="2015" name="Sci. Rep.">
        <title>Functional and structural properties of a novel cellulosome-like multienzyme complex: efficient glycoside hydrolysis of water-insoluble 7-xylosyl-10-deacetylpaclitaxel.</title>
        <authorList>
            <person name="Dou T.Y."/>
            <person name="Luan H.W."/>
            <person name="Ge G.B."/>
            <person name="Dong M.M."/>
            <person name="Zou H.F."/>
            <person name="He Y.Q."/>
            <person name="Cui P."/>
            <person name="Wang J.Y."/>
            <person name="Hao D.C."/>
            <person name="Yang S.L."/>
            <person name="Yang L."/>
        </authorList>
    </citation>
    <scope>NUCLEOTIDE SEQUENCE [LARGE SCALE GENOMIC DNA]</scope>
    <source>
        <strain evidence="8 9">F16</strain>
    </source>
</reference>
<keyword evidence="5" id="KW-0046">Antibiotic resistance</keyword>
<evidence type="ECO:0000256" key="1">
    <source>
        <dbReference type="ARBA" id="ARBA00004202"/>
    </source>
</evidence>
<evidence type="ECO:0000259" key="7">
    <source>
        <dbReference type="PROSITE" id="PS50893"/>
    </source>
</evidence>
<dbReference type="Proteomes" id="UP000037387">
    <property type="component" value="Unassembled WGS sequence"/>
</dbReference>